<evidence type="ECO:0000313" key="2">
    <source>
        <dbReference type="EMBL" id="CCO32705.1"/>
    </source>
</evidence>
<reference evidence="3 5" key="3">
    <citation type="submission" date="2014-11" db="EMBL/GenBank/DDBJ databases">
        <authorList>
            <person name="Wibberg Daniel"/>
        </authorList>
    </citation>
    <scope>NUCLEOTIDE SEQUENCE [LARGE SCALE GENOMIC DNA]</scope>
    <source>
        <strain evidence="3">Rhizoctonia solani AG1-IB 7/3/14</strain>
    </source>
</reference>
<protein>
    <submittedName>
        <fullName evidence="2">Uncharacterized protein</fullName>
    </submittedName>
</protein>
<evidence type="ECO:0000256" key="1">
    <source>
        <dbReference type="SAM" id="MobiDB-lite"/>
    </source>
</evidence>
<feature type="compositionally biased region" description="Basic and acidic residues" evidence="1">
    <location>
        <begin position="425"/>
        <end position="434"/>
    </location>
</feature>
<reference evidence="2 4" key="2">
    <citation type="journal article" date="2013" name="J. Biotechnol.">
        <title>Establishment and interpretation of the genome sequence of the phytopathogenic fungus Rhizoctonia solani AG1-IB isolate 7/3/14.</title>
        <authorList>
            <person name="Wibberg D.W."/>
            <person name="Jelonek L.J."/>
            <person name="Rupp O.R."/>
            <person name="Hennig M.H."/>
            <person name="Eikmeyer F.E."/>
            <person name="Goesmann A.G."/>
            <person name="Hartmann A.H."/>
            <person name="Borriss R.B."/>
            <person name="Grosch R.G."/>
            <person name="Puehler A.P."/>
            <person name="Schlueter A.S."/>
        </authorList>
    </citation>
    <scope>NUCLEOTIDE SEQUENCE [LARGE SCALE GENOMIC DNA]</scope>
    <source>
        <strain evidence="4">AG1-IB / isolate 7/3/14</strain>
        <strain evidence="2">Isolate 7/3/14</strain>
    </source>
</reference>
<dbReference type="Proteomes" id="UP000059188">
    <property type="component" value="Unassembled WGS sequence"/>
</dbReference>
<feature type="compositionally biased region" description="Basic and acidic residues" evidence="1">
    <location>
        <begin position="387"/>
        <end position="414"/>
    </location>
</feature>
<reference evidence="2" key="1">
    <citation type="submission" date="2012-10" db="EMBL/GenBank/DDBJ databases">
        <authorList>
            <person name="Jelonek L."/>
        </authorList>
    </citation>
    <scope>NUCLEOTIDE SEQUENCE</scope>
    <source>
        <strain evidence="2">Isolate 7/3/14</strain>
    </source>
</reference>
<feature type="compositionally biased region" description="Polar residues" evidence="1">
    <location>
        <begin position="467"/>
        <end position="512"/>
    </location>
</feature>
<proteinExistence type="predicted"/>
<dbReference type="AlphaFoldDB" id="M5C153"/>
<evidence type="ECO:0000313" key="3">
    <source>
        <dbReference type="EMBL" id="CEL56161.1"/>
    </source>
</evidence>
<dbReference type="EMBL" id="LN679119">
    <property type="protein sequence ID" value="CEL56161.1"/>
    <property type="molecule type" value="Genomic_DNA"/>
</dbReference>
<name>M5C153_THACB</name>
<dbReference type="OrthoDB" id="10554909at2759"/>
<feature type="compositionally biased region" description="Acidic residues" evidence="1">
    <location>
        <begin position="415"/>
        <end position="424"/>
    </location>
</feature>
<dbReference type="EMBL" id="CAOJ01010290">
    <property type="protein sequence ID" value="CCO32705.1"/>
    <property type="molecule type" value="Genomic_DNA"/>
</dbReference>
<dbReference type="Proteomes" id="UP000012065">
    <property type="component" value="Unassembled WGS sequence"/>
</dbReference>
<feature type="compositionally biased region" description="Polar residues" evidence="1">
    <location>
        <begin position="334"/>
        <end position="362"/>
    </location>
</feature>
<organism evidence="2 4">
    <name type="scientific">Thanatephorus cucumeris (strain AG1-IB / isolate 7/3/14)</name>
    <name type="common">Lettuce bottom rot fungus</name>
    <name type="synonym">Rhizoctonia solani</name>
    <dbReference type="NCBI Taxonomy" id="1108050"/>
    <lineage>
        <taxon>Eukaryota</taxon>
        <taxon>Fungi</taxon>
        <taxon>Dikarya</taxon>
        <taxon>Basidiomycota</taxon>
        <taxon>Agaricomycotina</taxon>
        <taxon>Agaricomycetes</taxon>
        <taxon>Cantharellales</taxon>
        <taxon>Ceratobasidiaceae</taxon>
        <taxon>Rhizoctonia</taxon>
        <taxon>Rhizoctonia solani AG-1</taxon>
    </lineage>
</organism>
<gene>
    <name evidence="2" type="ORF">BN14_06768</name>
    <name evidence="3" type="ORF">RSOLAG1IB_07614</name>
</gene>
<feature type="region of interest" description="Disordered" evidence="1">
    <location>
        <begin position="1"/>
        <end position="77"/>
    </location>
</feature>
<evidence type="ECO:0000313" key="4">
    <source>
        <dbReference type="Proteomes" id="UP000012065"/>
    </source>
</evidence>
<feature type="compositionally biased region" description="Basic and acidic residues" evidence="1">
    <location>
        <begin position="15"/>
        <end position="24"/>
    </location>
</feature>
<keyword evidence="5" id="KW-1185">Reference proteome</keyword>
<feature type="region of interest" description="Disordered" evidence="1">
    <location>
        <begin position="253"/>
        <end position="594"/>
    </location>
</feature>
<sequence>MPTSTSKPKPPTTTKPKESAESKAEKRKRTTEHKAAKAAVLAKVNIADSDEESQPGGEGKGEKERDDQESEEPEGEKWYRSKCGKYVYIRDNNNEYTRWTIKSKPNIKEAGKNWSVAKYMELDGNNEKSDMYNAINTYARTILMAEVKDLENPIWGNVTTDMRNRLNFRLKKRFPYLHRFKDNCVSEELCKRILRNHRDTMSRIKKAGGRTEWKAQEKVKREARKAKAVLSSKAKSASDSAIHLSTQVLALASTGPSSEGPVPQRTVPPTDDDEDHGVFSDNKNPRKKRRWIIDDSDDSESPSPPAPRQSDSDVAAASSSKKRQLTPEGIQDRCNATISGNAKRFVSSSNRPSQRARNMNSEAESEKDGDEAVMDIGGSKDNSGGNKGKESEDHSEGEGDNKVQADKDDEGQVDKDDDDDDEEDLARQMEELKKRMNAASNKKNQKRDPLPTIPVQKQQCPLVDNLPSRSSTPALNPSTAPTSNSLAPIPQPDSTITSNTPSSNYGKPQSATPSPKRPRVRPKIRPVPLDSDSEIIVKSKEQPASSIEPTGRKNAVRPSQGPRSRKMKEELIESVESGLNAPKKNTRRQLRAGR</sequence>
<accession>M5C153</accession>
<dbReference type="HOGENOM" id="CLU_032507_0_0_1"/>
<feature type="compositionally biased region" description="Acidic residues" evidence="1">
    <location>
        <begin position="363"/>
        <end position="373"/>
    </location>
</feature>
<evidence type="ECO:0000313" key="5">
    <source>
        <dbReference type="Proteomes" id="UP000059188"/>
    </source>
</evidence>
<feature type="compositionally biased region" description="Basic residues" evidence="1">
    <location>
        <begin position="584"/>
        <end position="594"/>
    </location>
</feature>